<accession>A0ABV7HL62</accession>
<sequence>MARLSRRHCLQWAGALAGSSALGVRADELTAAAPYHFDISLAQWSLNKALFDKSLSTLDFPAVARTSFDIGAVEYVNQFFMDKARDGAFIRDLKQRAADHNVKSLLIMVDGEGDLSTVDEKRRKQSVNNHHKWVEMAAELGCHSIRVNLHGSGGAEDWHRASVASLTELAAFSGPMGVKILVENHGGYSSHGAKLAAVLKDADSPFCGSMPDFGNFCYQRESGDLWDSPCIKQYNLYQGVAELMPYAGAVSAKTFRFDDEGNEPNIDYLRIFELIKAAGYTGYVGIEYEGNELPAAEGIRATKALLERVRGQLS</sequence>
<dbReference type="InterPro" id="IPR006311">
    <property type="entry name" value="TAT_signal"/>
</dbReference>
<comment type="caution">
    <text evidence="2">The sequence shown here is derived from an EMBL/GenBank/DDBJ whole genome shotgun (WGS) entry which is preliminary data.</text>
</comment>
<dbReference type="EMBL" id="JBHRTL010000005">
    <property type="protein sequence ID" value="MFC3154590.1"/>
    <property type="molecule type" value="Genomic_DNA"/>
</dbReference>
<dbReference type="InterPro" id="IPR013022">
    <property type="entry name" value="Xyl_isomerase-like_TIM-brl"/>
</dbReference>
<dbReference type="Proteomes" id="UP001595548">
    <property type="component" value="Unassembled WGS sequence"/>
</dbReference>
<evidence type="ECO:0000313" key="2">
    <source>
        <dbReference type="EMBL" id="MFC3154590.1"/>
    </source>
</evidence>
<feature type="domain" description="Xylose isomerase-like TIM barrel" evidence="1">
    <location>
        <begin position="81"/>
        <end position="304"/>
    </location>
</feature>
<organism evidence="2 3">
    <name type="scientific">Gilvimarinus japonicus</name>
    <dbReference type="NCBI Taxonomy" id="1796469"/>
    <lineage>
        <taxon>Bacteria</taxon>
        <taxon>Pseudomonadati</taxon>
        <taxon>Pseudomonadota</taxon>
        <taxon>Gammaproteobacteria</taxon>
        <taxon>Cellvibrionales</taxon>
        <taxon>Cellvibrionaceae</taxon>
        <taxon>Gilvimarinus</taxon>
    </lineage>
</organism>
<dbReference type="PANTHER" id="PTHR12110:SF53">
    <property type="entry name" value="BLR5974 PROTEIN"/>
    <property type="match status" value="1"/>
</dbReference>
<reference evidence="3" key="1">
    <citation type="journal article" date="2019" name="Int. J. Syst. Evol. Microbiol.">
        <title>The Global Catalogue of Microorganisms (GCM) 10K type strain sequencing project: providing services to taxonomists for standard genome sequencing and annotation.</title>
        <authorList>
            <consortium name="The Broad Institute Genomics Platform"/>
            <consortium name="The Broad Institute Genome Sequencing Center for Infectious Disease"/>
            <person name="Wu L."/>
            <person name="Ma J."/>
        </authorList>
    </citation>
    <scope>NUCLEOTIDE SEQUENCE [LARGE SCALE GENOMIC DNA]</scope>
    <source>
        <strain evidence="3">KCTC 52141</strain>
    </source>
</reference>
<dbReference type="InterPro" id="IPR036237">
    <property type="entry name" value="Xyl_isomerase-like_sf"/>
</dbReference>
<dbReference type="RefSeq" id="WP_339617911.1">
    <property type="nucleotide sequence ID" value="NZ_AP031500.1"/>
</dbReference>
<dbReference type="Gene3D" id="3.20.20.150">
    <property type="entry name" value="Divalent-metal-dependent TIM barrel enzymes"/>
    <property type="match status" value="1"/>
</dbReference>
<keyword evidence="3" id="KW-1185">Reference proteome</keyword>
<evidence type="ECO:0000259" key="1">
    <source>
        <dbReference type="Pfam" id="PF01261"/>
    </source>
</evidence>
<dbReference type="PANTHER" id="PTHR12110">
    <property type="entry name" value="HYDROXYPYRUVATE ISOMERASE"/>
    <property type="match status" value="1"/>
</dbReference>
<proteinExistence type="predicted"/>
<dbReference type="Pfam" id="PF01261">
    <property type="entry name" value="AP_endonuc_2"/>
    <property type="match status" value="1"/>
</dbReference>
<dbReference type="SUPFAM" id="SSF51658">
    <property type="entry name" value="Xylose isomerase-like"/>
    <property type="match status" value="1"/>
</dbReference>
<protein>
    <submittedName>
        <fullName evidence="2">Sugar phosphate isomerase/epimerase family protein</fullName>
    </submittedName>
</protein>
<evidence type="ECO:0000313" key="3">
    <source>
        <dbReference type="Proteomes" id="UP001595548"/>
    </source>
</evidence>
<keyword evidence="2" id="KW-0413">Isomerase</keyword>
<gene>
    <name evidence="2" type="ORF">ACFOEB_05190</name>
</gene>
<name>A0ABV7HL62_9GAMM</name>
<dbReference type="GO" id="GO:0016853">
    <property type="term" value="F:isomerase activity"/>
    <property type="evidence" value="ECO:0007669"/>
    <property type="project" value="UniProtKB-KW"/>
</dbReference>
<dbReference type="InterPro" id="IPR050312">
    <property type="entry name" value="IolE/XylAMocC-like"/>
</dbReference>
<dbReference type="PROSITE" id="PS51318">
    <property type="entry name" value="TAT"/>
    <property type="match status" value="1"/>
</dbReference>